<sequence length="229" mass="27210">MDNSSEIKTEQDLISITKRDDDFYRNISDKFMENIGVDDQSIDGKEFNVITRSFNLTRRQWTDYYLSARYQEDYDFFADNTITEHRKKAMLVNNALQILMHSRYKIAGALKHRMEYRDDKRYRLGYLFNRMRRLMTEQRKVITLARSQNAIYETESLDSTVSLYERVVRLDVDIRDTTLMIKSEYGRYSEIDHTFPTRSPRGVRSPKPKTRKPTTVTTTVPAEPAEERL</sequence>
<reference evidence="2" key="2">
    <citation type="submission" date="2022-10" db="EMBL/GenBank/DDBJ databases">
        <authorList>
            <consortium name="ENA_rothamsted_submissions"/>
            <consortium name="culmorum"/>
            <person name="King R."/>
        </authorList>
    </citation>
    <scope>NUCLEOTIDE SEQUENCE</scope>
</reference>
<dbReference type="OrthoDB" id="7455276at2759"/>
<protein>
    <submittedName>
        <fullName evidence="2">Uncharacterized protein</fullName>
    </submittedName>
</protein>
<dbReference type="Proteomes" id="UP001153714">
    <property type="component" value="Chromosome 6"/>
</dbReference>
<organism evidence="2 3">
    <name type="scientific">Diatraea saccharalis</name>
    <name type="common">sugarcane borer</name>
    <dbReference type="NCBI Taxonomy" id="40085"/>
    <lineage>
        <taxon>Eukaryota</taxon>
        <taxon>Metazoa</taxon>
        <taxon>Ecdysozoa</taxon>
        <taxon>Arthropoda</taxon>
        <taxon>Hexapoda</taxon>
        <taxon>Insecta</taxon>
        <taxon>Pterygota</taxon>
        <taxon>Neoptera</taxon>
        <taxon>Endopterygota</taxon>
        <taxon>Lepidoptera</taxon>
        <taxon>Glossata</taxon>
        <taxon>Ditrysia</taxon>
        <taxon>Pyraloidea</taxon>
        <taxon>Crambidae</taxon>
        <taxon>Crambinae</taxon>
        <taxon>Diatraea</taxon>
    </lineage>
</organism>
<reference evidence="2" key="1">
    <citation type="submission" date="2021-12" db="EMBL/GenBank/DDBJ databases">
        <authorList>
            <person name="King R."/>
        </authorList>
    </citation>
    <scope>NUCLEOTIDE SEQUENCE</scope>
</reference>
<gene>
    <name evidence="2" type="ORF">DIATSA_LOCUS11468</name>
</gene>
<feature type="compositionally biased region" description="Low complexity" evidence="1">
    <location>
        <begin position="213"/>
        <end position="223"/>
    </location>
</feature>
<name>A0A9N9RCR0_9NEOP</name>
<keyword evidence="3" id="KW-1185">Reference proteome</keyword>
<dbReference type="EMBL" id="OU893337">
    <property type="protein sequence ID" value="CAG9794067.1"/>
    <property type="molecule type" value="Genomic_DNA"/>
</dbReference>
<evidence type="ECO:0000313" key="2">
    <source>
        <dbReference type="EMBL" id="CAG9794067.1"/>
    </source>
</evidence>
<evidence type="ECO:0000256" key="1">
    <source>
        <dbReference type="SAM" id="MobiDB-lite"/>
    </source>
</evidence>
<proteinExistence type="predicted"/>
<accession>A0A9N9RCR0</accession>
<feature type="region of interest" description="Disordered" evidence="1">
    <location>
        <begin position="192"/>
        <end position="229"/>
    </location>
</feature>
<dbReference type="AlphaFoldDB" id="A0A9N9RCR0"/>
<evidence type="ECO:0000313" key="3">
    <source>
        <dbReference type="Proteomes" id="UP001153714"/>
    </source>
</evidence>